<dbReference type="HOGENOM" id="CLU_2288587_0_0_11"/>
<dbReference type="EMBL" id="CP003788">
    <property type="protein sequence ID" value="AFR07922.1"/>
    <property type="molecule type" value="Genomic_DNA"/>
</dbReference>
<accession>J7LBP6</accession>
<reference evidence="1 2" key="1">
    <citation type="journal article" date="2012" name="J. Bacteriol.">
        <title>Whole-Genome Sequence of Nocardiopsis alba Strain ATCC BAA-2165, Associated with Honeybees.</title>
        <authorList>
            <person name="Qiao J."/>
            <person name="Chen L."/>
            <person name="Li Y."/>
            <person name="Wang J."/>
            <person name="Zhang W."/>
            <person name="Chen S."/>
        </authorList>
    </citation>
    <scope>NUCLEOTIDE SEQUENCE [LARGE SCALE GENOMIC DNA]</scope>
    <source>
        <strain evidence="2">ATCC BAA-2165 / BE74</strain>
    </source>
</reference>
<evidence type="ECO:0000313" key="2">
    <source>
        <dbReference type="Proteomes" id="UP000003779"/>
    </source>
</evidence>
<organism evidence="1 2">
    <name type="scientific">Nocardiopsis alba (strain ATCC BAA-2165 / BE74)</name>
    <dbReference type="NCBI Taxonomy" id="1205910"/>
    <lineage>
        <taxon>Bacteria</taxon>
        <taxon>Bacillati</taxon>
        <taxon>Actinomycetota</taxon>
        <taxon>Actinomycetes</taxon>
        <taxon>Streptosporangiales</taxon>
        <taxon>Nocardiopsidaceae</taxon>
        <taxon>Nocardiopsis</taxon>
    </lineage>
</organism>
<dbReference type="KEGG" id="nal:B005_5519"/>
<dbReference type="AlphaFoldDB" id="J7LBP6"/>
<dbReference type="Proteomes" id="UP000003779">
    <property type="component" value="Chromosome"/>
</dbReference>
<evidence type="ECO:0000313" key="1">
    <source>
        <dbReference type="EMBL" id="AFR07922.1"/>
    </source>
</evidence>
<dbReference type="PATRIC" id="fig|1205910.3.peg.5231"/>
<name>J7LBP6_NOCAA</name>
<dbReference type="STRING" id="1205910.B005_5519"/>
<proteinExistence type="predicted"/>
<reference evidence="2" key="2">
    <citation type="submission" date="2012-08" db="EMBL/GenBank/DDBJ databases">
        <title>Whole-genome sequence of Nocardiopsis alba strain ATCC BAA-2165 associated with honeybees.</title>
        <authorList>
            <person name="Qiao J."/>
            <person name="Chen L."/>
            <person name="Li Y."/>
            <person name="Wang J."/>
            <person name="Zhang W."/>
            <person name="Chen S."/>
        </authorList>
    </citation>
    <scope>NUCLEOTIDE SEQUENCE [LARGE SCALE GENOMIC DNA]</scope>
    <source>
        <strain evidence="2">ATCC BAA-2165 / BE74</strain>
    </source>
</reference>
<sequence>MGVHGLSFSFSGTGGTRFRGGWWSCVLVVRRHRRWRPAGGAGREGCAGGGVARRRAVDVTRPRSTCPVRVRTRSVEHGRGRLRAYRPRQGMWVPDTSRTGW</sequence>
<gene>
    <name evidence="1" type="ordered locus">B005_5519</name>
</gene>
<protein>
    <submittedName>
        <fullName evidence="1">Uncharacterized protein</fullName>
    </submittedName>
</protein>